<evidence type="ECO:0000256" key="1">
    <source>
        <dbReference type="SAM" id="MobiDB-lite"/>
    </source>
</evidence>
<protein>
    <submittedName>
        <fullName evidence="2">Carboxypeptidase-like protein</fullName>
    </submittedName>
</protein>
<evidence type="ECO:0000313" key="2">
    <source>
        <dbReference type="EMBL" id="TDQ82819.1"/>
    </source>
</evidence>
<dbReference type="GO" id="GO:0004180">
    <property type="term" value="F:carboxypeptidase activity"/>
    <property type="evidence" value="ECO:0007669"/>
    <property type="project" value="UniProtKB-KW"/>
</dbReference>
<name>A0A4R6WST4_9SPHI</name>
<dbReference type="InterPro" id="IPR008969">
    <property type="entry name" value="CarboxyPept-like_regulatory"/>
</dbReference>
<keyword evidence="2" id="KW-0645">Protease</keyword>
<keyword evidence="2" id="KW-0121">Carboxypeptidase</keyword>
<dbReference type="RefSeq" id="WP_133582472.1">
    <property type="nucleotide sequence ID" value="NZ_SNYV01000001.1"/>
</dbReference>
<gene>
    <name evidence="2" type="ORF">CLV99_0040</name>
</gene>
<keyword evidence="2" id="KW-0378">Hydrolase</keyword>
<dbReference type="Pfam" id="PF13715">
    <property type="entry name" value="CarbopepD_reg_2"/>
    <property type="match status" value="1"/>
</dbReference>
<keyword evidence="3" id="KW-1185">Reference proteome</keyword>
<dbReference type="EMBL" id="SNYV01000001">
    <property type="protein sequence ID" value="TDQ82819.1"/>
    <property type="molecule type" value="Genomic_DNA"/>
</dbReference>
<evidence type="ECO:0000313" key="3">
    <source>
        <dbReference type="Proteomes" id="UP000295292"/>
    </source>
</evidence>
<organism evidence="2 3">
    <name type="scientific">Sphingobacterium yanglingense</name>
    <dbReference type="NCBI Taxonomy" id="1437280"/>
    <lineage>
        <taxon>Bacteria</taxon>
        <taxon>Pseudomonadati</taxon>
        <taxon>Bacteroidota</taxon>
        <taxon>Sphingobacteriia</taxon>
        <taxon>Sphingobacteriales</taxon>
        <taxon>Sphingobacteriaceae</taxon>
        <taxon>Sphingobacterium</taxon>
    </lineage>
</organism>
<dbReference type="Gene3D" id="2.60.40.1120">
    <property type="entry name" value="Carboxypeptidase-like, regulatory domain"/>
    <property type="match status" value="1"/>
</dbReference>
<dbReference type="OrthoDB" id="1112758at2"/>
<proteinExistence type="predicted"/>
<dbReference type="SUPFAM" id="SSF49464">
    <property type="entry name" value="Carboxypeptidase regulatory domain-like"/>
    <property type="match status" value="1"/>
</dbReference>
<dbReference type="AlphaFoldDB" id="A0A4R6WST4"/>
<reference evidence="2 3" key="1">
    <citation type="submission" date="2019-03" db="EMBL/GenBank/DDBJ databases">
        <title>Genomic Encyclopedia of Archaeal and Bacterial Type Strains, Phase II (KMG-II): from individual species to whole genera.</title>
        <authorList>
            <person name="Goeker M."/>
        </authorList>
    </citation>
    <scope>NUCLEOTIDE SEQUENCE [LARGE SCALE GENOMIC DNA]</scope>
    <source>
        <strain evidence="2 3">DSM 28353</strain>
    </source>
</reference>
<comment type="caution">
    <text evidence="2">The sequence shown here is derived from an EMBL/GenBank/DDBJ whole genome shotgun (WGS) entry which is preliminary data.</text>
</comment>
<accession>A0A4R6WST4</accession>
<sequence length="444" mass="49744">MRKLTFDIAHLRKYVNGELSSKEMHEIERAAHDDEMLSDILMGLEIEKNNASSPLSFVDINDQITKRTVQRPPSRSLWNSNLFKIAASVVVLLTTTGILFWNNKNQDTHTQELVADDMPEGPIGPSHDRIAEIAATPDSVGQLFSGPGYRQQEAHAEQSSKHENMSANLRSRKLTEQESQILAYTPTEKNIELNQDIAGTLNLGHPKHESDVIIINTEAQDKSNLIASNQKKQGQPRVTETRVSNNPNTPLSSAQMRARLSSLGLDAKTDLIWGQILDQQSKQPLAGVEVTDTQNDKVVVTDADGRFLYAANSKNSLKINASGYTAKEVKAEGGEQTILLSPLENLLDEIGFTPKAKQEKSIPTNGWEKYMSYLFHEIDKITETEYDFSVRMELNKERKPINVSIIRSSDRKLNSKIIDLIEQGPTWKAGTDSKNIYIQIKPRK</sequence>
<feature type="region of interest" description="Disordered" evidence="1">
    <location>
        <begin position="229"/>
        <end position="252"/>
    </location>
</feature>
<dbReference type="Proteomes" id="UP000295292">
    <property type="component" value="Unassembled WGS sequence"/>
</dbReference>